<dbReference type="SMART" id="SM00164">
    <property type="entry name" value="TBC"/>
    <property type="match status" value="1"/>
</dbReference>
<dbReference type="PANTHER" id="PTHR33835:SF1">
    <property type="entry name" value="METALLO-BETA-LACTAMASE DOMAIN-CONTAINING PROTEIN"/>
    <property type="match status" value="1"/>
</dbReference>
<dbReference type="SUPFAM" id="SSF47923">
    <property type="entry name" value="Ypt/Rab-GAP domain of gyp1p"/>
    <property type="match status" value="2"/>
</dbReference>
<organism evidence="2 3">
    <name type="scientific">Durusdinium trenchii</name>
    <dbReference type="NCBI Taxonomy" id="1381693"/>
    <lineage>
        <taxon>Eukaryota</taxon>
        <taxon>Sar</taxon>
        <taxon>Alveolata</taxon>
        <taxon>Dinophyceae</taxon>
        <taxon>Suessiales</taxon>
        <taxon>Symbiodiniaceae</taxon>
        <taxon>Durusdinium</taxon>
    </lineage>
</organism>
<dbReference type="Gene3D" id="1.10.8.270">
    <property type="entry name" value="putative rabgap domain of human tbc1 domain family member 14 like domains"/>
    <property type="match status" value="1"/>
</dbReference>
<dbReference type="Pfam" id="PF14234">
    <property type="entry name" value="DUF4336"/>
    <property type="match status" value="1"/>
</dbReference>
<gene>
    <name evidence="2" type="ORF">SCF082_LOCUS35243</name>
</gene>
<evidence type="ECO:0000259" key="1">
    <source>
        <dbReference type="PROSITE" id="PS50086"/>
    </source>
</evidence>
<dbReference type="InterPro" id="IPR036866">
    <property type="entry name" value="RibonucZ/Hydroxyglut_hydro"/>
</dbReference>
<evidence type="ECO:0000313" key="2">
    <source>
        <dbReference type="EMBL" id="CAK9071123.1"/>
    </source>
</evidence>
<protein>
    <submittedName>
        <fullName evidence="2">TBC1 domain family member 2A</fullName>
    </submittedName>
</protein>
<dbReference type="InterPro" id="IPR025638">
    <property type="entry name" value="DUF4336"/>
</dbReference>
<evidence type="ECO:0000313" key="3">
    <source>
        <dbReference type="Proteomes" id="UP001642464"/>
    </source>
</evidence>
<dbReference type="Pfam" id="PF00566">
    <property type="entry name" value="RabGAP-TBC"/>
    <property type="match status" value="1"/>
</dbReference>
<keyword evidence="3" id="KW-1185">Reference proteome</keyword>
<dbReference type="PROSITE" id="PS50086">
    <property type="entry name" value="TBC_RABGAP"/>
    <property type="match status" value="1"/>
</dbReference>
<proteinExistence type="predicted"/>
<dbReference type="InterPro" id="IPR035969">
    <property type="entry name" value="Rab-GAP_TBC_sf"/>
</dbReference>
<dbReference type="Proteomes" id="UP001642464">
    <property type="component" value="Unassembled WGS sequence"/>
</dbReference>
<sequence>MQEAPLQGSSSELCVGPRCLRSAAPGTYAKTWSNPSGAVLRCCVPGSLWAAERPFVWNSIDVGGKMAVIRLPSGALWVHSPVELDVHLRAQLAELGPVQHVVSPNFEHVKYAKQWKEAYPEATLWGSPGMIEKFPKIPYDRELDIASPAAWQGDIEICFADCERIPLVGTPFFNEVIFYHVPSETLITTDIFWSYPEAMPEGSKLWKFLMDKIYLPFYRRFMLKDEEPPKPLQRIWPDRDSSPDARGLGSWVVPGDVANGHEGGEEPSSILDVIEADVARTFPNDDKFQEGQKGVQQRRFEMGGPDHLRLVRYRAAAKRCAVLSDGRPGRCAAWNEDLLLQVLVELARQDMELGYCQSLNFIAANFLMVLHTPEMAVSAVRQLIMKLQTRQWYMEGMRQLRWGPRMHTEMLRERLPAVHQVLVQHQFDFLFVTSKWFLCLFAATLSDEVLRRVWDVLLVDGIEAVFRVSLSLFALHQKAILQVKSQDDLIHMMQVTVLGRQRKGEVGKTGEVGAKNATTTGTPIWHECPSADWTWISDAGALQMRRLDEAADARAEMRATQLRSPARLRSLTRLSGRTHADVELWGRAV</sequence>
<name>A0ABP0P673_9DINO</name>
<accession>A0ABP0P673</accession>
<reference evidence="2 3" key="1">
    <citation type="submission" date="2024-02" db="EMBL/GenBank/DDBJ databases">
        <authorList>
            <person name="Chen Y."/>
            <person name="Shah S."/>
            <person name="Dougan E. K."/>
            <person name="Thang M."/>
            <person name="Chan C."/>
        </authorList>
    </citation>
    <scope>NUCLEOTIDE SEQUENCE [LARGE SCALE GENOMIC DNA]</scope>
</reference>
<comment type="caution">
    <text evidence="2">The sequence shown here is derived from an EMBL/GenBank/DDBJ whole genome shotgun (WGS) entry which is preliminary data.</text>
</comment>
<dbReference type="EMBL" id="CAXAMM010033334">
    <property type="protein sequence ID" value="CAK9071123.1"/>
    <property type="molecule type" value="Genomic_DNA"/>
</dbReference>
<feature type="domain" description="Rab-GAP TBC" evidence="1">
    <location>
        <begin position="196"/>
        <end position="461"/>
    </location>
</feature>
<dbReference type="Gene3D" id="1.10.472.80">
    <property type="entry name" value="Ypt/Rab-GAP domain of gyp1p, domain 3"/>
    <property type="match status" value="1"/>
</dbReference>
<dbReference type="SUPFAM" id="SSF56281">
    <property type="entry name" value="Metallo-hydrolase/oxidoreductase"/>
    <property type="match status" value="1"/>
</dbReference>
<dbReference type="InterPro" id="IPR000195">
    <property type="entry name" value="Rab-GAP-TBC_dom"/>
</dbReference>
<dbReference type="PANTHER" id="PTHR33835">
    <property type="entry name" value="YALI0C07656P"/>
    <property type="match status" value="1"/>
</dbReference>